<comment type="caution">
    <text evidence="4">The sequence shown here is derived from an EMBL/GenBank/DDBJ whole genome shotgun (WGS) entry which is preliminary data.</text>
</comment>
<dbReference type="CDD" id="cd00322">
    <property type="entry name" value="FNR_like"/>
    <property type="match status" value="1"/>
</dbReference>
<dbReference type="SUPFAM" id="SSF63380">
    <property type="entry name" value="Riboflavin synthase domain-like"/>
    <property type="match status" value="1"/>
</dbReference>
<dbReference type="OrthoDB" id="436496at2759"/>
<dbReference type="InterPro" id="IPR052128">
    <property type="entry name" value="Oxidoreductase_NAD-binding"/>
</dbReference>
<evidence type="ECO:0000256" key="1">
    <source>
        <dbReference type="ARBA" id="ARBA00023002"/>
    </source>
</evidence>
<feature type="domain" description="FAD-binding FR-type" evidence="3">
    <location>
        <begin position="1"/>
        <end position="107"/>
    </location>
</feature>
<dbReference type="AlphaFoldDB" id="A0A2P6TYR2"/>
<dbReference type="InterPro" id="IPR017938">
    <property type="entry name" value="Riboflavin_synthase-like_b-brl"/>
</dbReference>
<evidence type="ECO:0000256" key="2">
    <source>
        <dbReference type="ARBA" id="ARBA00023027"/>
    </source>
</evidence>
<dbReference type="InterPro" id="IPR039261">
    <property type="entry name" value="FNR_nucleotide-bd"/>
</dbReference>
<dbReference type="GO" id="GO:0016491">
    <property type="term" value="F:oxidoreductase activity"/>
    <property type="evidence" value="ECO:0007669"/>
    <property type="project" value="UniProtKB-KW"/>
</dbReference>
<protein>
    <submittedName>
        <fullName evidence="4">Oxidoreductase NAD-binding domain-containing 1</fullName>
    </submittedName>
</protein>
<dbReference type="InterPro" id="IPR017927">
    <property type="entry name" value="FAD-bd_FR_type"/>
</dbReference>
<dbReference type="PROSITE" id="PS51384">
    <property type="entry name" value="FAD_FR"/>
    <property type="match status" value="1"/>
</dbReference>
<dbReference type="Gene3D" id="3.40.50.80">
    <property type="entry name" value="Nucleotide-binding domain of ferredoxin-NADP reductase (FNR) module"/>
    <property type="match status" value="1"/>
</dbReference>
<dbReference type="Proteomes" id="UP000239899">
    <property type="component" value="Unassembled WGS sequence"/>
</dbReference>
<evidence type="ECO:0000259" key="3">
    <source>
        <dbReference type="PROSITE" id="PS51384"/>
    </source>
</evidence>
<dbReference type="GO" id="GO:0005739">
    <property type="term" value="C:mitochondrion"/>
    <property type="evidence" value="ECO:0007669"/>
    <property type="project" value="TreeGrafter"/>
</dbReference>
<dbReference type="PRINTS" id="PR00410">
    <property type="entry name" value="PHEHYDRXLASE"/>
</dbReference>
<organism evidence="4 5">
    <name type="scientific">Chlorella sorokiniana</name>
    <name type="common">Freshwater green alga</name>
    <dbReference type="NCBI Taxonomy" id="3076"/>
    <lineage>
        <taxon>Eukaryota</taxon>
        <taxon>Viridiplantae</taxon>
        <taxon>Chlorophyta</taxon>
        <taxon>core chlorophytes</taxon>
        <taxon>Trebouxiophyceae</taxon>
        <taxon>Chlorellales</taxon>
        <taxon>Chlorellaceae</taxon>
        <taxon>Chlorella clade</taxon>
        <taxon>Chlorella</taxon>
    </lineage>
</organism>
<evidence type="ECO:0000313" key="5">
    <source>
        <dbReference type="Proteomes" id="UP000239899"/>
    </source>
</evidence>
<gene>
    <name evidence="4" type="ORF">C2E21_2359</name>
</gene>
<keyword evidence="5" id="KW-1185">Reference proteome</keyword>
<keyword evidence="1" id="KW-0560">Oxidoreductase</keyword>
<dbReference type="PANTHER" id="PTHR46505:SF1">
    <property type="entry name" value="OXIDOREDUCTASE NAD-BINDING DOMAIN-CONTAINING PROTEIN 1"/>
    <property type="match status" value="1"/>
</dbReference>
<evidence type="ECO:0000313" key="4">
    <source>
        <dbReference type="EMBL" id="PRW59202.1"/>
    </source>
</evidence>
<reference evidence="4 5" key="1">
    <citation type="journal article" date="2018" name="Plant J.">
        <title>Genome sequences of Chlorella sorokiniana UTEX 1602 and Micractinium conductrix SAG 241.80: implications to maltose excretion by a green alga.</title>
        <authorList>
            <person name="Arriola M.B."/>
            <person name="Velmurugan N."/>
            <person name="Zhang Y."/>
            <person name="Plunkett M.H."/>
            <person name="Hondzo H."/>
            <person name="Barney B.M."/>
        </authorList>
    </citation>
    <scope>NUCLEOTIDE SEQUENCE [LARGE SCALE GENOMIC DNA]</scope>
    <source>
        <strain evidence="5">UTEX 1602</strain>
    </source>
</reference>
<dbReference type="EMBL" id="LHPG02000004">
    <property type="protein sequence ID" value="PRW59202.1"/>
    <property type="molecule type" value="Genomic_DNA"/>
</dbReference>
<name>A0A2P6TYR2_CHLSO</name>
<dbReference type="SUPFAM" id="SSF52343">
    <property type="entry name" value="Ferredoxin reductase-like, C-terminal NADP-linked domain"/>
    <property type="match status" value="1"/>
</dbReference>
<sequence>MVPARIAAISQETPTVKRFTLTPRGPLAFLPGQWVDFAVPGIAAVGGYSFTSTPRQLERCGTFDLAIRRSAHPVATWLHDKARAGDEVAVRIGGSFTYQPGDERRPLLLLAGGVGINPLLSILQHCCELAGHGGDSSSGGSGGSGSIAGPFGGPAMEDDMIGKLGVLGVAQQQVRFERWW</sequence>
<keyword evidence="2" id="KW-0520">NAD</keyword>
<accession>A0A2P6TYR2</accession>
<dbReference type="STRING" id="3076.A0A2P6TYR2"/>
<dbReference type="Gene3D" id="2.40.30.10">
    <property type="entry name" value="Translation factors"/>
    <property type="match status" value="1"/>
</dbReference>
<dbReference type="PANTHER" id="PTHR46505">
    <property type="entry name" value="OXIDOREDUCTASE NAD-BINDING DOMAIN-CONTAINING PROTEIN 1"/>
    <property type="match status" value="1"/>
</dbReference>
<proteinExistence type="predicted"/>